<dbReference type="PANTHER" id="PTHR37293">
    <property type="entry name" value="PHAGE REPLICATION PROTEIN-RELATED"/>
    <property type="match status" value="1"/>
</dbReference>
<dbReference type="Pfam" id="PF07261">
    <property type="entry name" value="DnaB_2"/>
    <property type="match status" value="1"/>
</dbReference>
<comment type="similarity">
    <text evidence="1">Belongs to the DnaB/DnaD family.</text>
</comment>
<dbReference type="Pfam" id="PF21984">
    <property type="entry name" value="DnaD_N"/>
    <property type="match status" value="1"/>
</dbReference>
<proteinExistence type="inferred from homology"/>
<feature type="domain" description="DnaB/C C-terminal" evidence="2">
    <location>
        <begin position="130"/>
        <end position="202"/>
    </location>
</feature>
<dbReference type="InterPro" id="IPR034829">
    <property type="entry name" value="DnaD-like_sf"/>
</dbReference>
<protein>
    <submittedName>
        <fullName evidence="4">DNA replication protein DnaD</fullName>
    </submittedName>
</protein>
<evidence type="ECO:0000259" key="3">
    <source>
        <dbReference type="Pfam" id="PF21984"/>
    </source>
</evidence>
<dbReference type="EMBL" id="LILD01000001">
    <property type="protein sequence ID" value="KOO39313.1"/>
    <property type="molecule type" value="Genomic_DNA"/>
</dbReference>
<dbReference type="InterPro" id="IPR053162">
    <property type="entry name" value="DnaD"/>
</dbReference>
<evidence type="ECO:0000259" key="2">
    <source>
        <dbReference type="Pfam" id="PF07261"/>
    </source>
</evidence>
<dbReference type="PANTHER" id="PTHR37293:SF6">
    <property type="entry name" value="DNA REPLICATION PROTEIN DNAD"/>
    <property type="match status" value="1"/>
</dbReference>
<name>A0A0M0KLN2_ALKHA</name>
<dbReference type="InterPro" id="IPR036388">
    <property type="entry name" value="WH-like_DNA-bd_sf"/>
</dbReference>
<accession>A0A4Y7X1Q2</accession>
<dbReference type="Gene3D" id="1.10.10.630">
    <property type="entry name" value="DnaD domain-like"/>
    <property type="match status" value="1"/>
</dbReference>
<gene>
    <name evidence="4" type="ORF">AMD02_11015</name>
</gene>
<accession>A0A0M0KLN2</accession>
<feature type="domain" description="DnaD N-terminal" evidence="3">
    <location>
        <begin position="17"/>
        <end position="115"/>
    </location>
</feature>
<organism evidence="4">
    <name type="scientific">Halalkalibacterium halodurans</name>
    <name type="common">Bacillus halodurans</name>
    <dbReference type="NCBI Taxonomy" id="86665"/>
    <lineage>
        <taxon>Bacteria</taxon>
        <taxon>Bacillati</taxon>
        <taxon>Bacillota</taxon>
        <taxon>Bacilli</taxon>
        <taxon>Bacillales</taxon>
        <taxon>Bacillaceae</taxon>
        <taxon>Halalkalibacterium (ex Joshi et al. 2022)</taxon>
    </lineage>
</organism>
<dbReference type="SUPFAM" id="SSF158499">
    <property type="entry name" value="DnaD domain-like"/>
    <property type="match status" value="1"/>
</dbReference>
<dbReference type="GeneID" id="87597314"/>
<evidence type="ECO:0000313" key="4">
    <source>
        <dbReference type="EMBL" id="KOO39313.1"/>
    </source>
</evidence>
<reference evidence="4" key="1">
    <citation type="submission" date="2015-08" db="EMBL/GenBank/DDBJ databases">
        <title>Complete DNA Sequence of Pseudomonas syringae pv. actinidiae, the Causal Agent of Kiwifruit Canker Disease.</title>
        <authorList>
            <person name="Rikkerink E.H.A."/>
            <person name="Fineran P.C."/>
        </authorList>
    </citation>
    <scope>NUCLEOTIDE SEQUENCE</scope>
    <source>
        <strain evidence="4">DSM 13666</strain>
    </source>
</reference>
<dbReference type="RefSeq" id="WP_010897858.1">
    <property type="nucleotide sequence ID" value="NZ_CP040441.1"/>
</dbReference>
<sequence>MYPSILTKWLEAGALSIPKLLMHHYRQLSLDEQELVALLHIQTFIEEGSSFPTPDDLASRMSLASVECSKCLNGLIKKGCLALEKRSDEEGVIYEQFSLSPLWEKLAELVAREIKQLEEKRGQEEEMTLYRLFEREFSRPLSPIEGETLSMWIDQDQHTPELIKAALREAVISGKLNFRYIDRILFEWKKNGVTTLDQAKKYGEKFRTRQDNRPQDAPRAKANVIPTYNWLDQ</sequence>
<dbReference type="NCBIfam" id="TIGR01446">
    <property type="entry name" value="DnaD_dom"/>
    <property type="match status" value="1"/>
</dbReference>
<dbReference type="InterPro" id="IPR053843">
    <property type="entry name" value="DnaD_N"/>
</dbReference>
<dbReference type="InterPro" id="IPR006343">
    <property type="entry name" value="DnaB/C_C"/>
</dbReference>
<dbReference type="AlphaFoldDB" id="A0A0M0KLN2"/>
<evidence type="ECO:0000256" key="1">
    <source>
        <dbReference type="ARBA" id="ARBA00093462"/>
    </source>
</evidence>
<dbReference type="OMA" id="GKTNWNY"/>
<comment type="caution">
    <text evidence="4">The sequence shown here is derived from an EMBL/GenBank/DDBJ whole genome shotgun (WGS) entry which is preliminary data.</text>
</comment>
<dbReference type="Gene3D" id="1.10.10.10">
    <property type="entry name" value="Winged helix-like DNA-binding domain superfamily/Winged helix DNA-binding domain"/>
    <property type="match status" value="1"/>
</dbReference>
<dbReference type="PATRIC" id="fig|136160.3.peg.2606"/>